<evidence type="ECO:0000256" key="1">
    <source>
        <dbReference type="ARBA" id="ARBA00004496"/>
    </source>
</evidence>
<gene>
    <name evidence="6" type="ORF">DFE_2131</name>
</gene>
<dbReference type="RefSeq" id="WP_126379310.1">
    <property type="nucleotide sequence ID" value="NZ_AP017378.1"/>
</dbReference>
<dbReference type="EMBL" id="AP017378">
    <property type="protein sequence ID" value="BBD08857.1"/>
    <property type="molecule type" value="Genomic_DNA"/>
</dbReference>
<dbReference type="SUPFAM" id="SSF55594">
    <property type="entry name" value="HPr-like"/>
    <property type="match status" value="1"/>
</dbReference>
<dbReference type="PANTHER" id="PTHR33705:SF2">
    <property type="entry name" value="PHOSPHOCARRIER PROTEIN NPR"/>
    <property type="match status" value="1"/>
</dbReference>
<comment type="similarity">
    <text evidence="2">Belongs to the HPr family.</text>
</comment>
<dbReference type="AlphaFoldDB" id="A0A2Z6B010"/>
<keyword evidence="3" id="KW-0963">Cytoplasm</keyword>
<evidence type="ECO:0000313" key="6">
    <source>
        <dbReference type="EMBL" id="BBD08857.1"/>
    </source>
</evidence>
<accession>A0A2Z6B010</accession>
<dbReference type="InterPro" id="IPR050399">
    <property type="entry name" value="HPr"/>
</dbReference>
<dbReference type="PROSITE" id="PS00589">
    <property type="entry name" value="PTS_HPR_SER"/>
    <property type="match status" value="1"/>
</dbReference>
<name>A0A2Z6B010_9BACT</name>
<dbReference type="Gene3D" id="3.30.1340.10">
    <property type="entry name" value="HPr-like"/>
    <property type="match status" value="1"/>
</dbReference>
<dbReference type="PANTHER" id="PTHR33705">
    <property type="entry name" value="PHOSPHOCARRIER PROTEIN HPR"/>
    <property type="match status" value="1"/>
</dbReference>
<dbReference type="InterPro" id="IPR035895">
    <property type="entry name" value="HPr-like_sf"/>
</dbReference>
<protein>
    <submittedName>
        <fullName evidence="6">Phosphotransferase system, phosphocarrier protein HPr</fullName>
    </submittedName>
</protein>
<dbReference type="KEGG" id="dfl:DFE_2131"/>
<dbReference type="OrthoDB" id="9798965at2"/>
<evidence type="ECO:0000256" key="3">
    <source>
        <dbReference type="ARBA" id="ARBA00022490"/>
    </source>
</evidence>
<evidence type="ECO:0000256" key="2">
    <source>
        <dbReference type="ARBA" id="ARBA00010736"/>
    </source>
</evidence>
<reference evidence="6 7" key="1">
    <citation type="journal article" date="2018" name="Sci. Adv.">
        <title>Multi-heme cytochromes provide a pathway for survival in energy-limited environments.</title>
        <authorList>
            <person name="Deng X."/>
            <person name="Dohmae N."/>
            <person name="Nealson K.H."/>
            <person name="Hashimoto K."/>
            <person name="Okamoto A."/>
        </authorList>
    </citation>
    <scope>NUCLEOTIDE SEQUENCE [LARGE SCALE GENOMIC DNA]</scope>
    <source>
        <strain evidence="6 7">IS5</strain>
    </source>
</reference>
<organism evidence="6 7">
    <name type="scientific">Desulfovibrio ferrophilus</name>
    <dbReference type="NCBI Taxonomy" id="241368"/>
    <lineage>
        <taxon>Bacteria</taxon>
        <taxon>Pseudomonadati</taxon>
        <taxon>Thermodesulfobacteriota</taxon>
        <taxon>Desulfovibrionia</taxon>
        <taxon>Desulfovibrionales</taxon>
        <taxon>Desulfovibrionaceae</taxon>
        <taxon>Desulfovibrio</taxon>
    </lineage>
</organism>
<evidence type="ECO:0000313" key="7">
    <source>
        <dbReference type="Proteomes" id="UP000269883"/>
    </source>
</evidence>
<dbReference type="NCBIfam" id="TIGR01003">
    <property type="entry name" value="PTS_HPr_family"/>
    <property type="match status" value="1"/>
</dbReference>
<dbReference type="GO" id="GO:0005737">
    <property type="term" value="C:cytoplasm"/>
    <property type="evidence" value="ECO:0007669"/>
    <property type="project" value="UniProtKB-SubCell"/>
</dbReference>
<evidence type="ECO:0000256" key="4">
    <source>
        <dbReference type="ARBA" id="ARBA00022683"/>
    </source>
</evidence>
<dbReference type="InterPro" id="IPR001020">
    <property type="entry name" value="PTS_HPr_His_P_site"/>
</dbReference>
<keyword evidence="6" id="KW-0808">Transferase</keyword>
<dbReference type="InterPro" id="IPR002114">
    <property type="entry name" value="PTS_HPr_Ser_P_site"/>
</dbReference>
<keyword evidence="4" id="KW-0598">Phosphotransferase system</keyword>
<evidence type="ECO:0000259" key="5">
    <source>
        <dbReference type="PROSITE" id="PS51350"/>
    </source>
</evidence>
<dbReference type="GO" id="GO:0016740">
    <property type="term" value="F:transferase activity"/>
    <property type="evidence" value="ECO:0007669"/>
    <property type="project" value="UniProtKB-KW"/>
</dbReference>
<dbReference type="PROSITE" id="PS00369">
    <property type="entry name" value="PTS_HPR_HIS"/>
    <property type="match status" value="1"/>
</dbReference>
<proteinExistence type="inferred from homology"/>
<dbReference type="InterPro" id="IPR000032">
    <property type="entry name" value="HPr-like"/>
</dbReference>
<dbReference type="Proteomes" id="UP000269883">
    <property type="component" value="Chromosome"/>
</dbReference>
<sequence length="98" mass="10316">MIDQGTAPGKALSAEVRVGNELGLHARPAAKLAQEAQRFDCDIFLVSGDQEVDAKSILDILTLAAQQGGRMQIRASGDDASEALEALTGLFKSRFGEG</sequence>
<feature type="domain" description="HPr" evidence="5">
    <location>
        <begin position="11"/>
        <end position="98"/>
    </location>
</feature>
<keyword evidence="7" id="KW-1185">Reference proteome</keyword>
<dbReference type="GO" id="GO:0009401">
    <property type="term" value="P:phosphoenolpyruvate-dependent sugar phosphotransferase system"/>
    <property type="evidence" value="ECO:0007669"/>
    <property type="project" value="UniProtKB-KW"/>
</dbReference>
<dbReference type="CDD" id="cd00367">
    <property type="entry name" value="PTS-HPr_like"/>
    <property type="match status" value="1"/>
</dbReference>
<dbReference type="Pfam" id="PF00381">
    <property type="entry name" value="PTS-HPr"/>
    <property type="match status" value="1"/>
</dbReference>
<dbReference type="PRINTS" id="PR00107">
    <property type="entry name" value="PHOSPHOCPHPR"/>
</dbReference>
<comment type="subcellular location">
    <subcellularLocation>
        <location evidence="1">Cytoplasm</location>
    </subcellularLocation>
</comment>
<dbReference type="PROSITE" id="PS51350">
    <property type="entry name" value="PTS_HPR_DOM"/>
    <property type="match status" value="1"/>
</dbReference>